<comment type="caution">
    <text evidence="2">The sequence shown here is derived from an EMBL/GenBank/DDBJ whole genome shotgun (WGS) entry which is preliminary data.</text>
</comment>
<evidence type="ECO:0000313" key="3">
    <source>
        <dbReference type="Proteomes" id="UP001458880"/>
    </source>
</evidence>
<dbReference type="Proteomes" id="UP001458880">
    <property type="component" value="Unassembled WGS sequence"/>
</dbReference>
<sequence>MKDLSYLQSQANYRSPVNREFKILKRFIPGRSKNERPELPAVPGKLPDFHDDTRTPTEAREYPAQYQPHTIDRQH</sequence>
<accession>A0AAW1JVP8</accession>
<dbReference type="EMBL" id="JASPKY010000337">
    <property type="protein sequence ID" value="KAK9708073.1"/>
    <property type="molecule type" value="Genomic_DNA"/>
</dbReference>
<reference evidence="2 3" key="1">
    <citation type="journal article" date="2024" name="BMC Genomics">
        <title>De novo assembly and annotation of Popillia japonica's genome with initial clues to its potential as an invasive pest.</title>
        <authorList>
            <person name="Cucini C."/>
            <person name="Boschi S."/>
            <person name="Funari R."/>
            <person name="Cardaioli E."/>
            <person name="Iannotti N."/>
            <person name="Marturano G."/>
            <person name="Paoli F."/>
            <person name="Bruttini M."/>
            <person name="Carapelli A."/>
            <person name="Frati F."/>
            <person name="Nardi F."/>
        </authorList>
    </citation>
    <scope>NUCLEOTIDE SEQUENCE [LARGE SCALE GENOMIC DNA]</scope>
    <source>
        <strain evidence="2">DMR45628</strain>
    </source>
</reference>
<dbReference type="AlphaFoldDB" id="A0AAW1JVP8"/>
<organism evidence="2 3">
    <name type="scientific">Popillia japonica</name>
    <name type="common">Japanese beetle</name>
    <dbReference type="NCBI Taxonomy" id="7064"/>
    <lineage>
        <taxon>Eukaryota</taxon>
        <taxon>Metazoa</taxon>
        <taxon>Ecdysozoa</taxon>
        <taxon>Arthropoda</taxon>
        <taxon>Hexapoda</taxon>
        <taxon>Insecta</taxon>
        <taxon>Pterygota</taxon>
        <taxon>Neoptera</taxon>
        <taxon>Endopterygota</taxon>
        <taxon>Coleoptera</taxon>
        <taxon>Polyphaga</taxon>
        <taxon>Scarabaeiformia</taxon>
        <taxon>Scarabaeidae</taxon>
        <taxon>Rutelinae</taxon>
        <taxon>Popillia</taxon>
    </lineage>
</organism>
<feature type="region of interest" description="Disordered" evidence="1">
    <location>
        <begin position="29"/>
        <end position="75"/>
    </location>
</feature>
<keyword evidence="3" id="KW-1185">Reference proteome</keyword>
<proteinExistence type="predicted"/>
<evidence type="ECO:0000256" key="1">
    <source>
        <dbReference type="SAM" id="MobiDB-lite"/>
    </source>
</evidence>
<name>A0AAW1JVP8_POPJA</name>
<feature type="compositionally biased region" description="Basic and acidic residues" evidence="1">
    <location>
        <begin position="47"/>
        <end position="61"/>
    </location>
</feature>
<gene>
    <name evidence="2" type="ORF">QE152_g27472</name>
</gene>
<protein>
    <submittedName>
        <fullName evidence="2">Uncharacterized protein</fullName>
    </submittedName>
</protein>
<evidence type="ECO:0000313" key="2">
    <source>
        <dbReference type="EMBL" id="KAK9708073.1"/>
    </source>
</evidence>